<feature type="transmembrane region" description="Helical" evidence="2">
    <location>
        <begin position="415"/>
        <end position="442"/>
    </location>
</feature>
<keyword evidence="2" id="KW-1133">Transmembrane helix</keyword>
<feature type="region of interest" description="Disordered" evidence="1">
    <location>
        <begin position="74"/>
        <end position="115"/>
    </location>
</feature>
<dbReference type="OrthoDB" id="5588692at2759"/>
<comment type="caution">
    <text evidence="3">The sequence shown here is derived from an EMBL/GenBank/DDBJ whole genome shotgun (WGS) entry which is preliminary data.</text>
</comment>
<evidence type="ECO:0000313" key="4">
    <source>
        <dbReference type="Proteomes" id="UP001151518"/>
    </source>
</evidence>
<organism evidence="3 4">
    <name type="scientific">Coemansia spiralis</name>
    <dbReference type="NCBI Taxonomy" id="417178"/>
    <lineage>
        <taxon>Eukaryota</taxon>
        <taxon>Fungi</taxon>
        <taxon>Fungi incertae sedis</taxon>
        <taxon>Zoopagomycota</taxon>
        <taxon>Kickxellomycotina</taxon>
        <taxon>Kickxellomycetes</taxon>
        <taxon>Kickxellales</taxon>
        <taxon>Kickxellaceae</taxon>
        <taxon>Coemansia</taxon>
    </lineage>
</organism>
<proteinExistence type="predicted"/>
<protein>
    <recommendedName>
        <fullName evidence="5">Transmembrane protein</fullName>
    </recommendedName>
</protein>
<feature type="compositionally biased region" description="Basic and acidic residues" evidence="1">
    <location>
        <begin position="326"/>
        <end position="338"/>
    </location>
</feature>
<evidence type="ECO:0008006" key="5">
    <source>
        <dbReference type="Google" id="ProtNLM"/>
    </source>
</evidence>
<name>A0A9W8G6B1_9FUNG</name>
<evidence type="ECO:0000313" key="3">
    <source>
        <dbReference type="EMBL" id="KAJ2676231.1"/>
    </source>
</evidence>
<feature type="compositionally biased region" description="Low complexity" evidence="1">
    <location>
        <begin position="98"/>
        <end position="115"/>
    </location>
</feature>
<accession>A0A9W8G6B1</accession>
<feature type="region of interest" description="Disordered" evidence="1">
    <location>
        <begin position="324"/>
        <end position="351"/>
    </location>
</feature>
<reference evidence="3" key="1">
    <citation type="submission" date="2022-07" db="EMBL/GenBank/DDBJ databases">
        <title>Phylogenomic reconstructions and comparative analyses of Kickxellomycotina fungi.</title>
        <authorList>
            <person name="Reynolds N.K."/>
            <person name="Stajich J.E."/>
            <person name="Barry K."/>
            <person name="Grigoriev I.V."/>
            <person name="Crous P."/>
            <person name="Smith M.E."/>
        </authorList>
    </citation>
    <scope>NUCLEOTIDE SEQUENCE</scope>
    <source>
        <strain evidence="3">NRRL 3115</strain>
    </source>
</reference>
<evidence type="ECO:0000256" key="2">
    <source>
        <dbReference type="SAM" id="Phobius"/>
    </source>
</evidence>
<evidence type="ECO:0000256" key="1">
    <source>
        <dbReference type="SAM" id="MobiDB-lite"/>
    </source>
</evidence>
<gene>
    <name evidence="3" type="ORF">GGI25_003618</name>
</gene>
<keyword evidence="2" id="KW-0472">Membrane</keyword>
<keyword evidence="2" id="KW-0812">Transmembrane</keyword>
<sequence>MGLGANNRNQNPGAPRCGCGSVCWLCYGRGVGPTDIPGQDAALQRVSELVAGTPVGSPHGPPAKSNPAAIRPLRSWSSSEKSGPCLEPRRPRGPRRFSVAGPAASSGSVKSGAGSRKSHALLSLHTWAEEEEVADDPFVRPVAAKTHPGQALSHTHHKQQSSVFVRRAIPEAALSFVDIGLSCSSSGGTMQSVVRGHRLRTPYSISIPSMIGSPLSFTQPFLAASRTSIYGRQPPSSQIRAAHIDWDSQSMAEEAWNGNRNADLPLWQGMAIDPSSFSKNGRGVAGVHKAAANAPGAFCGQPYFPHAQLPAHLQYARQHLLIQQQKQERESTGNHRQQDQQPSQPQQLGDLFPDLLQPNMAELHSGGVHPAAMAQLAALCELEKQMSWDYTCQHHPMLASFAVASPLKLSSRWRWGLLCVVVASTLCVFVGTPVALIVLLAYQDTAYFANP</sequence>
<dbReference type="Proteomes" id="UP001151518">
    <property type="component" value="Unassembled WGS sequence"/>
</dbReference>
<dbReference type="AlphaFoldDB" id="A0A9W8G6B1"/>
<dbReference type="EMBL" id="JANBTW010000041">
    <property type="protein sequence ID" value="KAJ2676231.1"/>
    <property type="molecule type" value="Genomic_DNA"/>
</dbReference>